<dbReference type="EMBL" id="FPAS01000006">
    <property type="protein sequence ID" value="SFT90100.1"/>
    <property type="molecule type" value="Genomic_DNA"/>
</dbReference>
<dbReference type="STRING" id="477690.SAMN05216474_3055"/>
<dbReference type="AlphaFoldDB" id="A0A1I7BSF0"/>
<dbReference type="InterPro" id="IPR019847">
    <property type="entry name" value="Gliding_motility_assoc_GldN"/>
</dbReference>
<dbReference type="NCBIfam" id="TIGR03523">
    <property type="entry name" value="GldN"/>
    <property type="match status" value="1"/>
</dbReference>
<organism evidence="2 3">
    <name type="scientific">Lishizhenia tianjinensis</name>
    <dbReference type="NCBI Taxonomy" id="477690"/>
    <lineage>
        <taxon>Bacteria</taxon>
        <taxon>Pseudomonadati</taxon>
        <taxon>Bacteroidota</taxon>
        <taxon>Flavobacteriia</taxon>
        <taxon>Flavobacteriales</taxon>
        <taxon>Crocinitomicaceae</taxon>
        <taxon>Lishizhenia</taxon>
    </lineage>
</organism>
<gene>
    <name evidence="2" type="ORF">SAMN05216474_3055</name>
</gene>
<dbReference type="Pfam" id="PF19841">
    <property type="entry name" value="GldN"/>
    <property type="match status" value="1"/>
</dbReference>
<dbReference type="RefSeq" id="WP_090252978.1">
    <property type="nucleotide sequence ID" value="NZ_FPAS01000006.1"/>
</dbReference>
<name>A0A1I7BSF0_9FLAO</name>
<evidence type="ECO:0000256" key="1">
    <source>
        <dbReference type="SAM" id="SignalP"/>
    </source>
</evidence>
<dbReference type="OrthoDB" id="1141916at2"/>
<keyword evidence="1" id="KW-0732">Signal</keyword>
<proteinExistence type="predicted"/>
<protein>
    <submittedName>
        <fullName evidence="2">Protein involved in gliding motility GldN</fullName>
    </submittedName>
</protein>
<evidence type="ECO:0000313" key="2">
    <source>
        <dbReference type="EMBL" id="SFT90100.1"/>
    </source>
</evidence>
<feature type="signal peptide" evidence="1">
    <location>
        <begin position="1"/>
        <end position="20"/>
    </location>
</feature>
<accession>A0A1I7BSF0</accession>
<keyword evidence="3" id="KW-1185">Reference proteome</keyword>
<evidence type="ECO:0000313" key="3">
    <source>
        <dbReference type="Proteomes" id="UP000236454"/>
    </source>
</evidence>
<dbReference type="Proteomes" id="UP000236454">
    <property type="component" value="Unassembled WGS sequence"/>
</dbReference>
<reference evidence="2 3" key="1">
    <citation type="submission" date="2016-10" db="EMBL/GenBank/DDBJ databases">
        <authorList>
            <person name="de Groot N.N."/>
        </authorList>
    </citation>
    <scope>NUCLEOTIDE SEQUENCE [LARGE SCALE GENOMIC DNA]</scope>
    <source>
        <strain evidence="2 3">CGMCC 1.7005</strain>
    </source>
</reference>
<feature type="chain" id="PRO_5014595471" evidence="1">
    <location>
        <begin position="21"/>
        <end position="329"/>
    </location>
</feature>
<sequence length="329" mass="38784">MKGLIVSVLSVLCLAGTVTAQVDAGPLHTRPETGIIDGVYIQTNIPTKRLIPYEYVREADVIWSKRVWRTIDLREKMNHPLYFPMDEFDSEGNWIRNASRWSLWTIIRTGILAGNLTVYSPYNPLLYTMRDGDQFKYPILPADGKNYRTDAKYREEINLYLATLGEESDVPFTGADGWDSVDAQGNLVYPDRDTNYYMSKDIVQYRLKEDYFFDKERSILDVRIIGIAPVIFEKDNNGFITGKKELFWLYFPECRYVFNNYFVYNEHNDARWMSFDDLFWKRRFASTIDKRSNVYDRDIEKYRVGVDALLESQKITEEIRNIEHDVWSF</sequence>